<comment type="caution">
    <text evidence="3">The sequence shown here is derived from an EMBL/GenBank/DDBJ whole genome shotgun (WGS) entry which is preliminary data.</text>
</comment>
<keyword evidence="1" id="KW-1133">Transmembrane helix</keyword>
<dbReference type="Proteomes" id="UP000216147">
    <property type="component" value="Unassembled WGS sequence"/>
</dbReference>
<proteinExistence type="predicted"/>
<protein>
    <submittedName>
        <fullName evidence="3">Pilus assembly protein TadE</fullName>
    </submittedName>
</protein>
<accession>A0A258HHA5</accession>
<dbReference type="EMBL" id="NCEQ01000012">
    <property type="protein sequence ID" value="OYX55712.1"/>
    <property type="molecule type" value="Genomic_DNA"/>
</dbReference>
<evidence type="ECO:0000259" key="2">
    <source>
        <dbReference type="Pfam" id="PF07811"/>
    </source>
</evidence>
<reference evidence="3 4" key="1">
    <citation type="submission" date="2017-03" db="EMBL/GenBank/DDBJ databases">
        <title>Lifting the veil on microbial sulfur biogeochemistry in mining wastewaters.</title>
        <authorList>
            <person name="Kantor R.S."/>
            <person name="Colenbrander Nelson T."/>
            <person name="Marshall S."/>
            <person name="Bennett D."/>
            <person name="Apte S."/>
            <person name="Camacho D."/>
            <person name="Thomas B.C."/>
            <person name="Warren L.A."/>
            <person name="Banfield J.F."/>
        </authorList>
    </citation>
    <scope>NUCLEOTIDE SEQUENCE [LARGE SCALE GENOMIC DNA]</scope>
    <source>
        <strain evidence="3">32-68-21</strain>
    </source>
</reference>
<evidence type="ECO:0000313" key="4">
    <source>
        <dbReference type="Proteomes" id="UP000216147"/>
    </source>
</evidence>
<sequence length="183" mass="19964">MSRSLFHRRGRSAVRTPREGAAAVEFAMVAAPFFFMIFAVLELGLVFLIDSTLENAVLTASRLVRTGQADTGNISAAQFKTALCAEMSVFEGDCGSRADVDVRVMPQFTDGIPDSPIRDGVMNTDDLDYDRGQPGDLMLVRVWYSQPLVTPFMQQAMSRLNSGAAVISVATAFRNEPYRGSTP</sequence>
<dbReference type="AlphaFoldDB" id="A0A258HHA5"/>
<evidence type="ECO:0000256" key="1">
    <source>
        <dbReference type="SAM" id="Phobius"/>
    </source>
</evidence>
<evidence type="ECO:0000313" key="3">
    <source>
        <dbReference type="EMBL" id="OYX55712.1"/>
    </source>
</evidence>
<name>A0A258HHA5_9CAUL</name>
<dbReference type="Pfam" id="PF07811">
    <property type="entry name" value="TadE"/>
    <property type="match status" value="1"/>
</dbReference>
<keyword evidence="1" id="KW-0812">Transmembrane</keyword>
<keyword evidence="1" id="KW-0472">Membrane</keyword>
<dbReference type="InterPro" id="IPR012495">
    <property type="entry name" value="TadE-like_dom"/>
</dbReference>
<feature type="transmembrane region" description="Helical" evidence="1">
    <location>
        <begin position="21"/>
        <end position="49"/>
    </location>
</feature>
<organism evidence="3 4">
    <name type="scientific">Brevundimonas subvibrioides</name>
    <dbReference type="NCBI Taxonomy" id="74313"/>
    <lineage>
        <taxon>Bacteria</taxon>
        <taxon>Pseudomonadati</taxon>
        <taxon>Pseudomonadota</taxon>
        <taxon>Alphaproteobacteria</taxon>
        <taxon>Caulobacterales</taxon>
        <taxon>Caulobacteraceae</taxon>
        <taxon>Brevundimonas</taxon>
    </lineage>
</organism>
<feature type="domain" description="TadE-like" evidence="2">
    <location>
        <begin position="20"/>
        <end position="62"/>
    </location>
</feature>
<gene>
    <name evidence="3" type="ORF">B7Y86_12215</name>
</gene>